<accession>A0ABS5FFU1</accession>
<dbReference type="InterPro" id="IPR003173">
    <property type="entry name" value="PC4_C"/>
</dbReference>
<name>A0ABS5FFU1_9BRAD</name>
<feature type="domain" description="Transcriptional coactivator p15 (PC4) C-terminal" evidence="1">
    <location>
        <begin position="30"/>
        <end position="71"/>
    </location>
</feature>
<evidence type="ECO:0000313" key="3">
    <source>
        <dbReference type="Proteomes" id="UP001315278"/>
    </source>
</evidence>
<comment type="caution">
    <text evidence="2">The sequence shown here is derived from an EMBL/GenBank/DDBJ whole genome shotgun (WGS) entry which is preliminary data.</text>
</comment>
<keyword evidence="3" id="KW-1185">Reference proteome</keyword>
<dbReference type="SUPFAM" id="SSF54447">
    <property type="entry name" value="ssDNA-binding transcriptional regulator domain"/>
    <property type="match status" value="1"/>
</dbReference>
<proteinExistence type="predicted"/>
<dbReference type="Proteomes" id="UP001315278">
    <property type="component" value="Unassembled WGS sequence"/>
</dbReference>
<organism evidence="2 3">
    <name type="scientific">Bradyrhizobium jicamae</name>
    <dbReference type="NCBI Taxonomy" id="280332"/>
    <lineage>
        <taxon>Bacteria</taxon>
        <taxon>Pseudomonadati</taxon>
        <taxon>Pseudomonadota</taxon>
        <taxon>Alphaproteobacteria</taxon>
        <taxon>Hyphomicrobiales</taxon>
        <taxon>Nitrobacteraceae</taxon>
        <taxon>Bradyrhizobium</taxon>
    </lineage>
</organism>
<evidence type="ECO:0000313" key="2">
    <source>
        <dbReference type="EMBL" id="MBR0795645.1"/>
    </source>
</evidence>
<dbReference type="Gene3D" id="2.30.31.10">
    <property type="entry name" value="Transcriptional Coactivator Pc4, Chain A"/>
    <property type="match status" value="1"/>
</dbReference>
<protein>
    <recommendedName>
        <fullName evidence="1">Transcriptional coactivator p15 (PC4) C-terminal domain-containing protein</fullName>
    </recommendedName>
</protein>
<dbReference type="EMBL" id="JAFCJH010000007">
    <property type="protein sequence ID" value="MBR0795645.1"/>
    <property type="molecule type" value="Genomic_DNA"/>
</dbReference>
<dbReference type="RefSeq" id="WP_212492390.1">
    <property type="nucleotide sequence ID" value="NZ_JAFCJH010000007.1"/>
</dbReference>
<evidence type="ECO:0000259" key="1">
    <source>
        <dbReference type="Pfam" id="PF02229"/>
    </source>
</evidence>
<sequence>MKRKLKDKFAGFKGQIVDSWTRKSGDRVLLSTQRYRGKKGADLRIWFRTENGFRPSNRGIRIPFDELESLFASVKRLKKLADDDEL</sequence>
<dbReference type="InterPro" id="IPR009044">
    <property type="entry name" value="ssDNA-bd_transcriptional_reg"/>
</dbReference>
<reference evidence="3" key="1">
    <citation type="journal article" date="2021" name="ISME J.">
        <title>Evolutionary origin and ecological implication of a unique nif island in free-living Bradyrhizobium lineages.</title>
        <authorList>
            <person name="Tao J."/>
        </authorList>
    </citation>
    <scope>NUCLEOTIDE SEQUENCE [LARGE SCALE GENOMIC DNA]</scope>
    <source>
        <strain evidence="3">SZCCT0434</strain>
    </source>
</reference>
<gene>
    <name evidence="2" type="ORF">JQ615_09620</name>
</gene>
<dbReference type="Pfam" id="PF02229">
    <property type="entry name" value="PC4"/>
    <property type="match status" value="1"/>
</dbReference>